<evidence type="ECO:0000256" key="1">
    <source>
        <dbReference type="SAM" id="MobiDB-lite"/>
    </source>
</evidence>
<reference evidence="2 3" key="1">
    <citation type="submission" date="2018-11" db="EMBL/GenBank/DDBJ databases">
        <title>Sequencing the genomes of 1000 actinobacteria strains.</title>
        <authorList>
            <person name="Klenk H.-P."/>
        </authorList>
    </citation>
    <scope>NUCLEOTIDE SEQUENCE [LARGE SCALE GENOMIC DNA]</scope>
    <source>
        <strain evidence="2 3">DSM 44780</strain>
    </source>
</reference>
<evidence type="ECO:0000313" key="2">
    <source>
        <dbReference type="EMBL" id="ROR44202.1"/>
    </source>
</evidence>
<sequence>MEPTFFQAPGGRAAVARGSRYGGGTRHMSTSGNGFQVEVDNLRAFAAQVRGLLSEFESGAGSTAVYGPSGIGSGAFGSFAEAHGLYTQYDALRLRLSTLLADIQEAIDLAQRNADHTAANYEEHEQDTRKSMTLSRDGWTTTWSPSELDARKAGTTTPAQPTSTVNSQW</sequence>
<comment type="caution">
    <text evidence="2">The sequence shown here is derived from an EMBL/GenBank/DDBJ whole genome shotgun (WGS) entry which is preliminary data.</text>
</comment>
<gene>
    <name evidence="2" type="ORF">EDD39_2383</name>
</gene>
<feature type="compositionally biased region" description="Polar residues" evidence="1">
    <location>
        <begin position="131"/>
        <end position="145"/>
    </location>
</feature>
<evidence type="ECO:0008006" key="4">
    <source>
        <dbReference type="Google" id="ProtNLM"/>
    </source>
</evidence>
<dbReference type="AlphaFoldDB" id="A0A8G1UHT4"/>
<proteinExistence type="predicted"/>
<feature type="compositionally biased region" description="Polar residues" evidence="1">
    <location>
        <begin position="154"/>
        <end position="169"/>
    </location>
</feature>
<evidence type="ECO:0000313" key="3">
    <source>
        <dbReference type="Proteomes" id="UP000267408"/>
    </source>
</evidence>
<accession>A0A8G1UHT4</accession>
<dbReference type="EMBL" id="RJVJ01000001">
    <property type="protein sequence ID" value="ROR44202.1"/>
    <property type="molecule type" value="Genomic_DNA"/>
</dbReference>
<feature type="compositionally biased region" description="Basic and acidic residues" evidence="1">
    <location>
        <begin position="121"/>
        <end position="130"/>
    </location>
</feature>
<dbReference type="Proteomes" id="UP000267408">
    <property type="component" value="Unassembled WGS sequence"/>
</dbReference>
<feature type="region of interest" description="Disordered" evidence="1">
    <location>
        <begin position="118"/>
        <end position="169"/>
    </location>
</feature>
<organism evidence="2 3">
    <name type="scientific">Kitasatospora cineracea</name>
    <dbReference type="NCBI Taxonomy" id="88074"/>
    <lineage>
        <taxon>Bacteria</taxon>
        <taxon>Bacillati</taxon>
        <taxon>Actinomycetota</taxon>
        <taxon>Actinomycetes</taxon>
        <taxon>Kitasatosporales</taxon>
        <taxon>Streptomycetaceae</taxon>
        <taxon>Kitasatospora</taxon>
    </lineage>
</organism>
<name>A0A8G1UHT4_9ACTN</name>
<protein>
    <recommendedName>
        <fullName evidence="4">Excreted virulence factor EspC (Type VII ESX diderm)</fullName>
    </recommendedName>
</protein>